<dbReference type="OrthoDB" id="946254at2"/>
<evidence type="ECO:0000256" key="1">
    <source>
        <dbReference type="SAM" id="Phobius"/>
    </source>
</evidence>
<feature type="transmembrane region" description="Helical" evidence="1">
    <location>
        <begin position="183"/>
        <end position="202"/>
    </location>
</feature>
<keyword evidence="1" id="KW-0812">Transmembrane</keyword>
<keyword evidence="1" id="KW-0472">Membrane</keyword>
<evidence type="ECO:0000313" key="3">
    <source>
        <dbReference type="Proteomes" id="UP000291981"/>
    </source>
</evidence>
<accession>A0A4Q8QBI2</accession>
<dbReference type="AlphaFoldDB" id="A0A4Q8QBI2"/>
<feature type="transmembrane region" description="Helical" evidence="1">
    <location>
        <begin position="48"/>
        <end position="66"/>
    </location>
</feature>
<name>A0A4Q8QBI2_9FLAO</name>
<dbReference type="EMBL" id="SGIU01000002">
    <property type="protein sequence ID" value="TAI47722.1"/>
    <property type="molecule type" value="Genomic_DNA"/>
</dbReference>
<feature type="transmembrane region" description="Helical" evidence="1">
    <location>
        <begin position="73"/>
        <end position="94"/>
    </location>
</feature>
<reference evidence="2 3" key="1">
    <citation type="submission" date="2019-02" db="EMBL/GenBank/DDBJ databases">
        <title>Draft genome sequence of Muricauda sp. 176CP4-71.</title>
        <authorList>
            <person name="Park J.-S."/>
        </authorList>
    </citation>
    <scope>NUCLEOTIDE SEQUENCE [LARGE SCALE GENOMIC DNA]</scope>
    <source>
        <strain evidence="2 3">176CP4-71</strain>
    </source>
</reference>
<gene>
    <name evidence="2" type="ORF">EW142_13765</name>
</gene>
<proteinExistence type="predicted"/>
<comment type="caution">
    <text evidence="2">The sequence shown here is derived from an EMBL/GenBank/DDBJ whole genome shotgun (WGS) entry which is preliminary data.</text>
</comment>
<organism evidence="2 3">
    <name type="scientific">Flagellimonas allohymeniacidonis</name>
    <dbReference type="NCBI Taxonomy" id="2517819"/>
    <lineage>
        <taxon>Bacteria</taxon>
        <taxon>Pseudomonadati</taxon>
        <taxon>Bacteroidota</taxon>
        <taxon>Flavobacteriia</taxon>
        <taxon>Flavobacteriales</taxon>
        <taxon>Flavobacteriaceae</taxon>
        <taxon>Flagellimonas</taxon>
    </lineage>
</organism>
<keyword evidence="1" id="KW-1133">Transmembrane helix</keyword>
<evidence type="ECO:0008006" key="4">
    <source>
        <dbReference type="Google" id="ProtNLM"/>
    </source>
</evidence>
<feature type="transmembrane region" description="Helical" evidence="1">
    <location>
        <begin position="214"/>
        <end position="233"/>
    </location>
</feature>
<feature type="transmembrane region" description="Helical" evidence="1">
    <location>
        <begin position="128"/>
        <end position="145"/>
    </location>
</feature>
<evidence type="ECO:0000313" key="2">
    <source>
        <dbReference type="EMBL" id="TAI47722.1"/>
    </source>
</evidence>
<keyword evidence="3" id="KW-1185">Reference proteome</keyword>
<feature type="transmembrane region" description="Helical" evidence="1">
    <location>
        <begin position="157"/>
        <end position="176"/>
    </location>
</feature>
<dbReference type="Proteomes" id="UP000291981">
    <property type="component" value="Unassembled WGS sequence"/>
</dbReference>
<protein>
    <recommendedName>
        <fullName evidence="4">Ceramidase</fullName>
    </recommendedName>
</protein>
<sequence>MWKTNILNNPLLLASYLFISLTSNFPNDSGPIYRETLAGGLIAEPYNTFSNLVFLFIVIYWGYRIFKNPKQHLFLTWVIPVIAISYVGGTIYHATRSHEFWLLLDWVPIMLLCGALVIYFVFKIVAKWWQRILFVIVILGLSFVVRMSPMPESMKISIGYIVTATTVLLPIMLYLVKTKFSNYQSILMVFLIFGLAVYFRSIDLTQEIFPMGTHWLWHFFGGVAVHGLIGYIFRDNLLTLSAAKQSAND</sequence>
<feature type="transmembrane region" description="Helical" evidence="1">
    <location>
        <begin position="100"/>
        <end position="121"/>
    </location>
</feature>